<evidence type="ECO:0000256" key="1">
    <source>
        <dbReference type="SAM" id="Phobius"/>
    </source>
</evidence>
<keyword evidence="1" id="KW-0472">Membrane</keyword>
<comment type="caution">
    <text evidence="2">The sequence shown here is derived from an EMBL/GenBank/DDBJ whole genome shotgun (WGS) entry which is preliminary data.</text>
</comment>
<dbReference type="AlphaFoldDB" id="A0A0M3AVX5"/>
<accession>A0A0M3AVX5</accession>
<evidence type="ECO:0000313" key="2">
    <source>
        <dbReference type="EMBL" id="KKW92699.1"/>
    </source>
</evidence>
<organism evidence="2 3">
    <name type="scientific">Sphingobium chungbukense</name>
    <dbReference type="NCBI Taxonomy" id="56193"/>
    <lineage>
        <taxon>Bacteria</taxon>
        <taxon>Pseudomonadati</taxon>
        <taxon>Pseudomonadota</taxon>
        <taxon>Alphaproteobacteria</taxon>
        <taxon>Sphingomonadales</taxon>
        <taxon>Sphingomonadaceae</taxon>
        <taxon>Sphingobium</taxon>
    </lineage>
</organism>
<name>A0A0M3AVX5_9SPHN</name>
<keyword evidence="1" id="KW-0812">Transmembrane</keyword>
<evidence type="ECO:0000313" key="3">
    <source>
        <dbReference type="Proteomes" id="UP000033874"/>
    </source>
</evidence>
<proteinExistence type="predicted"/>
<reference evidence="2 3" key="1">
    <citation type="submission" date="2015-04" db="EMBL/GenBank/DDBJ databases">
        <title>Genome sequence of aromatic hydrocarbons-degrading Sphingobium chungbukense DJ77.</title>
        <authorList>
            <person name="Kim Y.-C."/>
            <person name="Chae J.-C."/>
        </authorList>
    </citation>
    <scope>NUCLEOTIDE SEQUENCE [LARGE SCALE GENOMIC DNA]</scope>
    <source>
        <strain evidence="2 3">DJ77</strain>
    </source>
</reference>
<dbReference type="PROSITE" id="PS51257">
    <property type="entry name" value="PROKAR_LIPOPROTEIN"/>
    <property type="match status" value="1"/>
</dbReference>
<dbReference type="Proteomes" id="UP000033874">
    <property type="component" value="Unassembled WGS sequence"/>
</dbReference>
<feature type="transmembrane region" description="Helical" evidence="1">
    <location>
        <begin position="20"/>
        <end position="42"/>
    </location>
</feature>
<protein>
    <submittedName>
        <fullName evidence="2">Uncharacterized protein</fullName>
    </submittedName>
</protein>
<dbReference type="STRING" id="56193.YP76_07135"/>
<gene>
    <name evidence="2" type="ORF">YP76_07135</name>
</gene>
<keyword evidence="3" id="KW-1185">Reference proteome</keyword>
<sequence>MQSARAQVNEIDWLGASGGQLAVAFGAGCVATWGFIQTVLVGPLKKQIRELKDECEKRDERSAQRINQLETLLLLHGPGQLRQQLQAALSEERVLGDKA</sequence>
<dbReference type="PATRIC" id="fig|56193.3.peg.1478"/>
<keyword evidence="1" id="KW-1133">Transmembrane helix</keyword>
<dbReference type="EMBL" id="LBIC01000003">
    <property type="protein sequence ID" value="KKW92699.1"/>
    <property type="molecule type" value="Genomic_DNA"/>
</dbReference>